<name>A0A8S8X947_9PROT</name>
<organism evidence="1 2">
    <name type="scientific">Roseiterribacter gracilis</name>
    <dbReference type="NCBI Taxonomy" id="2812848"/>
    <lineage>
        <taxon>Bacteria</taxon>
        <taxon>Pseudomonadati</taxon>
        <taxon>Pseudomonadota</taxon>
        <taxon>Alphaproteobacteria</taxon>
        <taxon>Rhodospirillales</taxon>
        <taxon>Roseiterribacteraceae</taxon>
        <taxon>Roseiterribacter</taxon>
    </lineage>
</organism>
<keyword evidence="2" id="KW-1185">Reference proteome</keyword>
<proteinExistence type="predicted"/>
<evidence type="ECO:0000313" key="2">
    <source>
        <dbReference type="Proteomes" id="UP000681075"/>
    </source>
</evidence>
<dbReference type="Pfam" id="PF11720">
    <property type="entry name" value="Inhibitor_I78"/>
    <property type="match status" value="1"/>
</dbReference>
<evidence type="ECO:0000313" key="1">
    <source>
        <dbReference type="EMBL" id="GIL40508.1"/>
    </source>
</evidence>
<gene>
    <name evidence="1" type="ORF">TMPK1_27450</name>
</gene>
<comment type="caution">
    <text evidence="1">The sequence shown here is derived from an EMBL/GenBank/DDBJ whole genome shotgun (WGS) entry which is preliminary data.</text>
</comment>
<dbReference type="RefSeq" id="WP_420243606.1">
    <property type="nucleotide sequence ID" value="NZ_BOPV01000001.1"/>
</dbReference>
<dbReference type="EMBL" id="BOPV01000001">
    <property type="protein sequence ID" value="GIL40508.1"/>
    <property type="molecule type" value="Genomic_DNA"/>
</dbReference>
<reference evidence="1" key="1">
    <citation type="submission" date="2021-02" db="EMBL/GenBank/DDBJ databases">
        <title>Genome sequence of Rhodospirillales sp. strain TMPK1 isolated from soil.</title>
        <authorList>
            <person name="Nakai R."/>
            <person name="Kusada H."/>
            <person name="Tamaki H."/>
        </authorList>
    </citation>
    <scope>NUCLEOTIDE SEQUENCE</scope>
    <source>
        <strain evidence="1">TMPK1</strain>
    </source>
</reference>
<accession>A0A8S8X947</accession>
<dbReference type="AlphaFoldDB" id="A0A8S8X947"/>
<dbReference type="Gene3D" id="3.30.10.10">
    <property type="entry name" value="Trypsin Inhibitor V, subunit A"/>
    <property type="match status" value="1"/>
</dbReference>
<sequence>MADLERRTAIALLAGSAVGVAASGEAKADTQTPRDAAMCPEVLGKFLRVAKPGEAITMDYRADRLTIEVDDKNRIKAIRVG</sequence>
<dbReference type="Proteomes" id="UP000681075">
    <property type="component" value="Unassembled WGS sequence"/>
</dbReference>
<protein>
    <recommendedName>
        <fullName evidence="3">Peptidase inhibitor I78 family protein</fullName>
    </recommendedName>
</protein>
<dbReference type="InterPro" id="IPR021719">
    <property type="entry name" value="Prot_inh_I78"/>
</dbReference>
<evidence type="ECO:0008006" key="3">
    <source>
        <dbReference type="Google" id="ProtNLM"/>
    </source>
</evidence>